<keyword evidence="2" id="KW-1185">Reference proteome</keyword>
<reference evidence="1 2" key="1">
    <citation type="journal article" date="2024" name="Insects">
        <title>An Improved Chromosome-Level Genome Assembly of the Firefly Pyrocoelia pectoralis.</title>
        <authorList>
            <person name="Fu X."/>
            <person name="Meyer-Rochow V.B."/>
            <person name="Ballantyne L."/>
            <person name="Zhu X."/>
        </authorList>
    </citation>
    <scope>NUCLEOTIDE SEQUENCE [LARGE SCALE GENOMIC DNA]</scope>
    <source>
        <strain evidence="1">XCY_ONT2</strain>
    </source>
</reference>
<dbReference type="InterPro" id="IPR046349">
    <property type="entry name" value="C1-like_sf"/>
</dbReference>
<proteinExistence type="predicted"/>
<name>A0AAN7VIL7_9COLE</name>
<comment type="caution">
    <text evidence="1">The sequence shown here is derived from an EMBL/GenBank/DDBJ whole genome shotgun (WGS) entry which is preliminary data.</text>
</comment>
<dbReference type="SUPFAM" id="SSF57889">
    <property type="entry name" value="Cysteine-rich domain"/>
    <property type="match status" value="1"/>
</dbReference>
<evidence type="ECO:0000313" key="1">
    <source>
        <dbReference type="EMBL" id="KAK5646181.1"/>
    </source>
</evidence>
<dbReference type="EMBL" id="JAVRBK010000003">
    <property type="protein sequence ID" value="KAK5646181.1"/>
    <property type="molecule type" value="Genomic_DNA"/>
</dbReference>
<organism evidence="1 2">
    <name type="scientific">Pyrocoelia pectoralis</name>
    <dbReference type="NCBI Taxonomy" id="417401"/>
    <lineage>
        <taxon>Eukaryota</taxon>
        <taxon>Metazoa</taxon>
        <taxon>Ecdysozoa</taxon>
        <taxon>Arthropoda</taxon>
        <taxon>Hexapoda</taxon>
        <taxon>Insecta</taxon>
        <taxon>Pterygota</taxon>
        <taxon>Neoptera</taxon>
        <taxon>Endopterygota</taxon>
        <taxon>Coleoptera</taxon>
        <taxon>Polyphaga</taxon>
        <taxon>Elateriformia</taxon>
        <taxon>Elateroidea</taxon>
        <taxon>Lampyridae</taxon>
        <taxon>Lampyrinae</taxon>
        <taxon>Pyrocoelia</taxon>
    </lineage>
</organism>
<gene>
    <name evidence="1" type="ORF">RI129_004645</name>
</gene>
<protein>
    <submittedName>
        <fullName evidence="1">Uncharacterized protein</fullName>
    </submittedName>
</protein>
<dbReference type="Proteomes" id="UP001329430">
    <property type="component" value="Chromosome 3"/>
</dbReference>
<sequence>MADGVGENASAPSKTCRKCKNTAQSGLKCVRCDSVSHASCVKLLKNIRRIDDKTIDCCNTVDQVGKPQLNGGASNDVSDENKTLILEISYLKKLLEHKQLLIENQNTTIWSLQEQIKLLNKVNVNKQTYATSVSKHPNTTKHIAESITTNPTKINTSLPSSINIDKGLSTTDKVKSTTIINKPDKKSAATVQKNDAAVDSAVNNVKSVPNGNNLQEEPFIEVSYKKRRPRTSNSPIIGELELNSEILLKAAPKLAFLHVYRLHPDTKSDDLINFLKPTFSEVACEQLRSVKPESYSSFKVTIDNSNLTKAMNPASWPKGTCINRFFHSKNTPATVKMPGTTRSLFEVEQ</sequence>
<dbReference type="AlphaFoldDB" id="A0AAN7VIL7"/>
<accession>A0AAN7VIL7</accession>
<evidence type="ECO:0000313" key="2">
    <source>
        <dbReference type="Proteomes" id="UP001329430"/>
    </source>
</evidence>